<feature type="region of interest" description="Disordered" evidence="1">
    <location>
        <begin position="84"/>
        <end position="109"/>
    </location>
</feature>
<dbReference type="AlphaFoldDB" id="A0A8D8FX84"/>
<evidence type="ECO:0000313" key="2">
    <source>
        <dbReference type="EMBL" id="CAG6486435.1"/>
    </source>
</evidence>
<sequence>MPTLAIPTKHSKPAWPHTKLPSRFTASSVECFLRIRPIWVPSPQSVLYLGALSMASITNAKDWAAMLNHGLSSIRSCQDRLPWSPRADAAGAGPTIVDLPPAKDRPPFR</sequence>
<proteinExistence type="predicted"/>
<reference evidence="2" key="1">
    <citation type="submission" date="2021-05" db="EMBL/GenBank/DDBJ databases">
        <authorList>
            <person name="Alioto T."/>
            <person name="Alioto T."/>
            <person name="Gomez Garrido J."/>
        </authorList>
    </citation>
    <scope>NUCLEOTIDE SEQUENCE</scope>
</reference>
<name>A0A8D8FX84_CULPI</name>
<organism evidence="2">
    <name type="scientific">Culex pipiens</name>
    <name type="common">House mosquito</name>
    <dbReference type="NCBI Taxonomy" id="7175"/>
    <lineage>
        <taxon>Eukaryota</taxon>
        <taxon>Metazoa</taxon>
        <taxon>Ecdysozoa</taxon>
        <taxon>Arthropoda</taxon>
        <taxon>Hexapoda</taxon>
        <taxon>Insecta</taxon>
        <taxon>Pterygota</taxon>
        <taxon>Neoptera</taxon>
        <taxon>Endopterygota</taxon>
        <taxon>Diptera</taxon>
        <taxon>Nematocera</taxon>
        <taxon>Culicoidea</taxon>
        <taxon>Culicidae</taxon>
        <taxon>Culicinae</taxon>
        <taxon>Culicini</taxon>
        <taxon>Culex</taxon>
        <taxon>Culex</taxon>
    </lineage>
</organism>
<protein>
    <submittedName>
        <fullName evidence="2">(northern house mosquito) hypothetical protein</fullName>
    </submittedName>
</protein>
<evidence type="ECO:0000256" key="1">
    <source>
        <dbReference type="SAM" id="MobiDB-lite"/>
    </source>
</evidence>
<accession>A0A8D8FX84</accession>
<dbReference type="EMBL" id="HBUE01103982">
    <property type="protein sequence ID" value="CAG6486435.1"/>
    <property type="molecule type" value="Transcribed_RNA"/>
</dbReference>